<accession>A0A3D9KQE6</accession>
<name>A0A3D9KQE6_9BACL</name>
<feature type="chain" id="PRO_5039357484" evidence="1">
    <location>
        <begin position="27"/>
        <end position="358"/>
    </location>
</feature>
<keyword evidence="1" id="KW-0732">Signal</keyword>
<dbReference type="AlphaFoldDB" id="A0A3D9KQE6"/>
<organism evidence="3 4">
    <name type="scientific">Cohnella phaseoli</name>
    <dbReference type="NCBI Taxonomy" id="456490"/>
    <lineage>
        <taxon>Bacteria</taxon>
        <taxon>Bacillati</taxon>
        <taxon>Bacillota</taxon>
        <taxon>Bacilli</taxon>
        <taxon>Bacillales</taxon>
        <taxon>Paenibacillaceae</taxon>
        <taxon>Cohnella</taxon>
    </lineage>
</organism>
<reference evidence="3 4" key="1">
    <citation type="submission" date="2018-07" db="EMBL/GenBank/DDBJ databases">
        <title>Genomic Encyclopedia of Type Strains, Phase III (KMG-III): the genomes of soil and plant-associated and newly described type strains.</title>
        <authorList>
            <person name="Whitman W."/>
        </authorList>
    </citation>
    <scope>NUCLEOTIDE SEQUENCE [LARGE SCALE GENOMIC DNA]</scope>
    <source>
        <strain evidence="3 4">CECT 7287</strain>
    </source>
</reference>
<protein>
    <submittedName>
        <fullName evidence="3">Germination protein M</fullName>
    </submittedName>
</protein>
<evidence type="ECO:0000256" key="1">
    <source>
        <dbReference type="SAM" id="SignalP"/>
    </source>
</evidence>
<feature type="domain" description="GerMN" evidence="2">
    <location>
        <begin position="99"/>
        <end position="191"/>
    </location>
</feature>
<dbReference type="OrthoDB" id="1715058at2"/>
<evidence type="ECO:0000313" key="3">
    <source>
        <dbReference type="EMBL" id="RED87774.1"/>
    </source>
</evidence>
<dbReference type="SMART" id="SM00909">
    <property type="entry name" value="Germane"/>
    <property type="match status" value="2"/>
</dbReference>
<dbReference type="InterPro" id="IPR019606">
    <property type="entry name" value="GerMN"/>
</dbReference>
<evidence type="ECO:0000313" key="4">
    <source>
        <dbReference type="Proteomes" id="UP000256977"/>
    </source>
</evidence>
<feature type="signal peptide" evidence="1">
    <location>
        <begin position="1"/>
        <end position="26"/>
    </location>
</feature>
<keyword evidence="4" id="KW-1185">Reference proteome</keyword>
<proteinExistence type="predicted"/>
<evidence type="ECO:0000259" key="2">
    <source>
        <dbReference type="SMART" id="SM00909"/>
    </source>
</evidence>
<comment type="caution">
    <text evidence="3">The sequence shown here is derived from an EMBL/GenBank/DDBJ whole genome shotgun (WGS) entry which is preliminary data.</text>
</comment>
<feature type="domain" description="GerMN" evidence="2">
    <location>
        <begin position="252"/>
        <end position="338"/>
    </location>
</feature>
<dbReference type="Pfam" id="PF10646">
    <property type="entry name" value="Germane"/>
    <property type="match status" value="2"/>
</dbReference>
<dbReference type="RefSeq" id="WP_116059167.1">
    <property type="nucleotide sequence ID" value="NZ_QRDZ01000002.1"/>
</dbReference>
<dbReference type="PROSITE" id="PS51257">
    <property type="entry name" value="PROKAR_LIPOPROTEIN"/>
    <property type="match status" value="1"/>
</dbReference>
<gene>
    <name evidence="3" type="ORF">DFP98_102256</name>
</gene>
<sequence length="358" mass="38636">MRKTLYRKTTLRKWALLLLLVPLLSACSLVGGKDGNNAAQTSIDPPPSDLEEVWMQDAEQTAITDVGEMITVYLLDRNEYLAPMSLRVDQQPANPVSGAEKAIAWMTANRQLADQLPPGFVAVLPEGTKVNAVTENAAEQTISVDFAAPLPGIPASRERKVIEALVWTLTELPGIDKVKLSVGGLPIRSLPSSGLPVDAVLTRGLGINVEKGKDVQPTYAMGVTLYFSSQTADGEGYFVPVTRLVNRQEDAAKAALEQLIAGPQNTKALQPVLTPDVSIEKLVRMADTVNVSLKDAAGMPKSEVPSSMMEALVLTLTEATDLPQVSVVMNGDDSFLDSDKRTYDRPVTRPLYINSLAR</sequence>
<dbReference type="EMBL" id="QRDZ01000002">
    <property type="protein sequence ID" value="RED87774.1"/>
    <property type="molecule type" value="Genomic_DNA"/>
</dbReference>
<dbReference type="Proteomes" id="UP000256977">
    <property type="component" value="Unassembled WGS sequence"/>
</dbReference>